<dbReference type="PANTHER" id="PTHR36838:SF1">
    <property type="entry name" value="SLR1864 PROTEIN"/>
    <property type="match status" value="1"/>
</dbReference>
<comment type="subcellular location">
    <subcellularLocation>
        <location evidence="1">Membrane</location>
        <topology evidence="1">Multi-pass membrane protein</topology>
    </subcellularLocation>
</comment>
<feature type="transmembrane region" description="Helical" evidence="7">
    <location>
        <begin position="108"/>
        <end position="132"/>
    </location>
</feature>
<proteinExistence type="predicted"/>
<dbReference type="RefSeq" id="WP_028310863.1">
    <property type="nucleotide sequence ID" value="NZ_AXWS01000008.1"/>
</dbReference>
<evidence type="ECO:0000256" key="1">
    <source>
        <dbReference type="ARBA" id="ARBA00004141"/>
    </source>
</evidence>
<feature type="transmembrane region" description="Helical" evidence="7">
    <location>
        <begin position="254"/>
        <end position="274"/>
    </location>
</feature>
<dbReference type="GO" id="GO:0055085">
    <property type="term" value="P:transmembrane transport"/>
    <property type="evidence" value="ECO:0007669"/>
    <property type="project" value="InterPro"/>
</dbReference>
<evidence type="ECO:0000256" key="6">
    <source>
        <dbReference type="ARBA" id="ARBA00023136"/>
    </source>
</evidence>
<sequence length="309" mass="31421">MHDILAATAPIYLLVALGYAARRLGAFDTADARVLGRYVINFALPALIFRAVGQRPIEALLSPGYLFAYAVGSVATVGVGVAVTLRAGGKLDEGAMHGMGMSCSNSGFVGYPVLVQVLGPVAGAALALNLVIENLLMGPLCLGLAQAARGEGGVGATLLATLRQMPKTRLLQAIAVAMAFSASGLALPPAASRAVELLANTSTGVALFVIGLSLHGEALRDKPGAILGVTAGKLLLHPLLVAGAFLVGPATDPALKLAGIGYAALPMLSIYPVLAQRFGLERFAAAVLVVAMTASFFTLSGLLAWMHAG</sequence>
<evidence type="ECO:0000256" key="3">
    <source>
        <dbReference type="ARBA" id="ARBA00022475"/>
    </source>
</evidence>
<keyword evidence="2" id="KW-0813">Transport</keyword>
<evidence type="ECO:0000256" key="4">
    <source>
        <dbReference type="ARBA" id="ARBA00022692"/>
    </source>
</evidence>
<feature type="transmembrane region" description="Helical" evidence="7">
    <location>
        <begin position="226"/>
        <end position="248"/>
    </location>
</feature>
<dbReference type="Pfam" id="PF03547">
    <property type="entry name" value="Mem_trans"/>
    <property type="match status" value="2"/>
</dbReference>
<organism evidence="8 9">
    <name type="scientific">Derxia gummosa DSM 723</name>
    <dbReference type="NCBI Taxonomy" id="1121388"/>
    <lineage>
        <taxon>Bacteria</taxon>
        <taxon>Pseudomonadati</taxon>
        <taxon>Pseudomonadota</taxon>
        <taxon>Betaproteobacteria</taxon>
        <taxon>Burkholderiales</taxon>
        <taxon>Alcaligenaceae</taxon>
        <taxon>Derxia</taxon>
    </lineage>
</organism>
<feature type="transmembrane region" description="Helical" evidence="7">
    <location>
        <begin position="283"/>
        <end position="306"/>
    </location>
</feature>
<keyword evidence="6 7" id="KW-0472">Membrane</keyword>
<evidence type="ECO:0000313" key="8">
    <source>
        <dbReference type="Proteomes" id="UP000675920"/>
    </source>
</evidence>
<feature type="transmembrane region" description="Helical" evidence="7">
    <location>
        <begin position="36"/>
        <end position="53"/>
    </location>
</feature>
<dbReference type="Proteomes" id="UP000675920">
    <property type="component" value="Unplaced"/>
</dbReference>
<reference evidence="9" key="2">
    <citation type="submission" date="2025-08" db="UniProtKB">
        <authorList>
            <consortium name="RefSeq"/>
        </authorList>
    </citation>
    <scope>IDENTIFICATION</scope>
</reference>
<evidence type="ECO:0000313" key="9">
    <source>
        <dbReference type="RefSeq" id="WP_028310863.1"/>
    </source>
</evidence>
<dbReference type="InterPro" id="IPR004776">
    <property type="entry name" value="Mem_transp_PIN-like"/>
</dbReference>
<keyword evidence="5 7" id="KW-1133">Transmembrane helix</keyword>
<dbReference type="OrthoDB" id="3435874at2"/>
<protein>
    <submittedName>
        <fullName evidence="9">AEC family transporter</fullName>
    </submittedName>
</protein>
<name>A0A8B6X2T6_9BURK</name>
<feature type="transmembrane region" description="Helical" evidence="7">
    <location>
        <begin position="197"/>
        <end position="214"/>
    </location>
</feature>
<accession>A0A8B6X2T6</accession>
<keyword evidence="8" id="KW-1185">Reference proteome</keyword>
<feature type="transmembrane region" description="Helical" evidence="7">
    <location>
        <begin position="170"/>
        <end position="191"/>
    </location>
</feature>
<dbReference type="AlphaFoldDB" id="A0A8B6X2T6"/>
<dbReference type="GO" id="GO:0016020">
    <property type="term" value="C:membrane"/>
    <property type="evidence" value="ECO:0007669"/>
    <property type="project" value="UniProtKB-SubCell"/>
</dbReference>
<dbReference type="PANTHER" id="PTHR36838">
    <property type="entry name" value="AUXIN EFFLUX CARRIER FAMILY PROTEIN"/>
    <property type="match status" value="1"/>
</dbReference>
<evidence type="ECO:0000256" key="5">
    <source>
        <dbReference type="ARBA" id="ARBA00022989"/>
    </source>
</evidence>
<feature type="transmembrane region" description="Helical" evidence="7">
    <location>
        <begin position="65"/>
        <end position="88"/>
    </location>
</feature>
<evidence type="ECO:0000256" key="2">
    <source>
        <dbReference type="ARBA" id="ARBA00022448"/>
    </source>
</evidence>
<keyword evidence="4 7" id="KW-0812">Transmembrane</keyword>
<evidence type="ECO:0000256" key="7">
    <source>
        <dbReference type="SAM" id="Phobius"/>
    </source>
</evidence>
<reference evidence="9" key="1">
    <citation type="journal article" date="2005" name="Curr. Opin. Plant Biol.">
        <title>Auxin transport.</title>
        <authorList>
            <person name="Blakeslee J.J."/>
            <person name="Peer W.A."/>
            <person name="Murphy A.S."/>
        </authorList>
    </citation>
    <scope>NUCLEOTIDE SEQUENCE</scope>
</reference>
<keyword evidence="3" id="KW-1003">Cell membrane</keyword>